<protein>
    <recommendedName>
        <fullName evidence="1">DUF6455 domain-containing protein</fullName>
    </recommendedName>
</protein>
<dbReference type="Proteomes" id="UP000316030">
    <property type="component" value="Unassembled WGS sequence"/>
</dbReference>
<keyword evidence="3" id="KW-1185">Reference proteome</keyword>
<dbReference type="AlphaFoldDB" id="A0A521ABY5"/>
<proteinExistence type="predicted"/>
<evidence type="ECO:0000259" key="1">
    <source>
        <dbReference type="Pfam" id="PF20056"/>
    </source>
</evidence>
<dbReference type="RefSeq" id="WP_221930516.1">
    <property type="nucleotide sequence ID" value="NZ_FXTO01000001.1"/>
</dbReference>
<organism evidence="2 3">
    <name type="scientific">Thalassovita litoralis</name>
    <dbReference type="NCBI Taxonomy" id="1010611"/>
    <lineage>
        <taxon>Bacteria</taxon>
        <taxon>Pseudomonadati</taxon>
        <taxon>Pseudomonadota</taxon>
        <taxon>Alphaproteobacteria</taxon>
        <taxon>Rhodobacterales</taxon>
        <taxon>Roseobacteraceae</taxon>
        <taxon>Thalassovita</taxon>
    </lineage>
</organism>
<evidence type="ECO:0000313" key="3">
    <source>
        <dbReference type="Proteomes" id="UP000316030"/>
    </source>
</evidence>
<name>A0A521ABY5_9RHOB</name>
<dbReference type="Pfam" id="PF20056">
    <property type="entry name" value="DUF6455"/>
    <property type="match status" value="1"/>
</dbReference>
<accession>A0A521ABY5</accession>
<reference evidence="2 3" key="1">
    <citation type="submission" date="2017-05" db="EMBL/GenBank/DDBJ databases">
        <authorList>
            <person name="Varghese N."/>
            <person name="Submissions S."/>
        </authorList>
    </citation>
    <scope>NUCLEOTIDE SEQUENCE [LARGE SCALE GENOMIC DNA]</scope>
    <source>
        <strain evidence="2 3">DSM 29506</strain>
    </source>
</reference>
<dbReference type="EMBL" id="FXTO01000001">
    <property type="protein sequence ID" value="SMO32334.1"/>
    <property type="molecule type" value="Genomic_DNA"/>
</dbReference>
<feature type="domain" description="DUF6455" evidence="1">
    <location>
        <begin position="1"/>
        <end position="84"/>
    </location>
</feature>
<gene>
    <name evidence="2" type="ORF">SAMN06265173_10142</name>
</gene>
<dbReference type="InterPro" id="IPR045601">
    <property type="entry name" value="DUF6455"/>
</dbReference>
<sequence length="88" mass="9902">MQSREKIKQHIVLISHMADALGVDLEEQTMMGHLDPEELADAVLRCTSCVDPDTCQHWLNAQQGTADHPPGYCRNTRLFDDLRGQVSI</sequence>
<evidence type="ECO:0000313" key="2">
    <source>
        <dbReference type="EMBL" id="SMO32334.1"/>
    </source>
</evidence>